<feature type="region of interest" description="Disordered" evidence="1">
    <location>
        <begin position="272"/>
        <end position="291"/>
    </location>
</feature>
<accession>A0A8H4RIS5</accession>
<name>A0A8H4RIS5_9HELO</name>
<dbReference type="OrthoDB" id="5138418at2759"/>
<feature type="region of interest" description="Disordered" evidence="1">
    <location>
        <begin position="404"/>
        <end position="423"/>
    </location>
</feature>
<protein>
    <submittedName>
        <fullName evidence="2">Uncharacterized protein</fullName>
    </submittedName>
</protein>
<organism evidence="2 3">
    <name type="scientific">Cudoniella acicularis</name>
    <dbReference type="NCBI Taxonomy" id="354080"/>
    <lineage>
        <taxon>Eukaryota</taxon>
        <taxon>Fungi</taxon>
        <taxon>Dikarya</taxon>
        <taxon>Ascomycota</taxon>
        <taxon>Pezizomycotina</taxon>
        <taxon>Leotiomycetes</taxon>
        <taxon>Helotiales</taxon>
        <taxon>Tricladiaceae</taxon>
        <taxon>Cudoniella</taxon>
    </lineage>
</organism>
<evidence type="ECO:0000313" key="3">
    <source>
        <dbReference type="Proteomes" id="UP000566819"/>
    </source>
</evidence>
<proteinExistence type="predicted"/>
<gene>
    <name evidence="2" type="ORF">G7Y89_g8483</name>
</gene>
<feature type="compositionally biased region" description="Pro residues" evidence="1">
    <location>
        <begin position="298"/>
        <end position="313"/>
    </location>
</feature>
<dbReference type="EMBL" id="JAAMPI010000645">
    <property type="protein sequence ID" value="KAF4629665.1"/>
    <property type="molecule type" value="Genomic_DNA"/>
</dbReference>
<dbReference type="AlphaFoldDB" id="A0A8H4RIS5"/>
<feature type="compositionally biased region" description="Basic and acidic residues" evidence="1">
    <location>
        <begin position="80"/>
        <end position="92"/>
    </location>
</feature>
<feature type="compositionally biased region" description="Low complexity" evidence="1">
    <location>
        <begin position="366"/>
        <end position="380"/>
    </location>
</feature>
<evidence type="ECO:0000313" key="2">
    <source>
        <dbReference type="EMBL" id="KAF4629665.1"/>
    </source>
</evidence>
<feature type="region of interest" description="Disordered" evidence="1">
    <location>
        <begin position="297"/>
        <end position="383"/>
    </location>
</feature>
<feature type="compositionally biased region" description="Polar residues" evidence="1">
    <location>
        <begin position="44"/>
        <end position="60"/>
    </location>
</feature>
<feature type="region of interest" description="Disordered" evidence="1">
    <location>
        <begin position="1"/>
        <end position="94"/>
    </location>
</feature>
<dbReference type="Proteomes" id="UP000566819">
    <property type="component" value="Unassembled WGS sequence"/>
</dbReference>
<reference evidence="2 3" key="1">
    <citation type="submission" date="2020-03" db="EMBL/GenBank/DDBJ databases">
        <title>Draft Genome Sequence of Cudoniella acicularis.</title>
        <authorList>
            <person name="Buettner E."/>
            <person name="Kellner H."/>
        </authorList>
    </citation>
    <scope>NUCLEOTIDE SEQUENCE [LARGE SCALE GENOMIC DNA]</scope>
    <source>
        <strain evidence="2 3">DSM 108380</strain>
    </source>
</reference>
<evidence type="ECO:0000256" key="1">
    <source>
        <dbReference type="SAM" id="MobiDB-lite"/>
    </source>
</evidence>
<sequence length="423" mass="45192">MMHSPNTMSVPGAFNFSQQRDHGSAPRLSGAKSHIFQPPRTHPDSASSSLIMTRSTNSIVSMSTTTSTGRSGLAPRKRARVDAGDETPRGAEEDWSTTLLNSGEAVGAEVCPGSPTPFVNTKYVLQGGMDTPTLKAAQLATVDADYSDVGYRKSLDADGMQHTRRGLFSDMEGPNYFPADGLGRDANGRGRGWNSPRNSGWSKAAIEVVGEVVGKVWEFCKHSGSVEQNGSFWETEKHSTWGPPDLGSTPLPGKFPEADFIPDYIDRAAPDADARPAKRRQVSKNSTHDEIAKNWVVVPPPSTNVTPSKPPNRGPARYSMATASSAGRRSTAVAPVRPASRAGFASTTRRPMVPRVSHAGSPALNSNRPASFASPRSSPSTMIREGKEALGTKIEVDIEDDDFDLNKSGGGMGTPSRSNKWAV</sequence>
<feature type="compositionally biased region" description="Low complexity" evidence="1">
    <location>
        <begin position="61"/>
        <end position="72"/>
    </location>
</feature>
<comment type="caution">
    <text evidence="2">The sequence shown here is derived from an EMBL/GenBank/DDBJ whole genome shotgun (WGS) entry which is preliminary data.</text>
</comment>
<keyword evidence="3" id="KW-1185">Reference proteome</keyword>
<feature type="compositionally biased region" description="Low complexity" evidence="1">
    <location>
        <begin position="319"/>
        <end position="332"/>
    </location>
</feature>